<evidence type="ECO:0000313" key="2">
    <source>
        <dbReference type="Proteomes" id="UP001596174"/>
    </source>
</evidence>
<sequence>MSHHLSGPNLRSPKGDARLDLTDLFVFLAADPGRTVLIMNVNPFAPTQGEFFHPDAVYRINIDTDGDHRADLAYSFTFSEPADGHQTATVHRAQGAQAQQHDAGGQVVVSEAAVDLGHRPSLVQSGGYRFFAGLRSDPFFADLDGIVNDFQWTGRDFGIDKNVFGIVLEVDDGELGEGPVGVWARVSLRQNGGLLSVDRGAHPSLTAYFNAEDVKEKYNAGEPADDWDTYKDAWAAVLAHTGGYSAAEAEQALRTVLPDVLRYDRTAPVGYPNGRRLTDDVTSARLAMISHGKIDDDHIPPHTDLLTVFPYLGTPHPVG</sequence>
<gene>
    <name evidence="1" type="ORF">ACFP3V_24335</name>
</gene>
<dbReference type="Proteomes" id="UP001596174">
    <property type="component" value="Unassembled WGS sequence"/>
</dbReference>
<comment type="caution">
    <text evidence="1">The sequence shown here is derived from an EMBL/GenBank/DDBJ whole genome shotgun (WGS) entry which is preliminary data.</text>
</comment>
<proteinExistence type="predicted"/>
<dbReference type="Pfam" id="PF14224">
    <property type="entry name" value="DUF4331"/>
    <property type="match status" value="1"/>
</dbReference>
<accession>A0ABW1G7U2</accession>
<protein>
    <submittedName>
        <fullName evidence="1">DUF4331 family protein</fullName>
    </submittedName>
</protein>
<keyword evidence="2" id="KW-1185">Reference proteome</keyword>
<organism evidence="1 2">
    <name type="scientific">Streptacidiphilus monticola</name>
    <dbReference type="NCBI Taxonomy" id="2161674"/>
    <lineage>
        <taxon>Bacteria</taxon>
        <taxon>Bacillati</taxon>
        <taxon>Actinomycetota</taxon>
        <taxon>Actinomycetes</taxon>
        <taxon>Kitasatosporales</taxon>
        <taxon>Streptomycetaceae</taxon>
        <taxon>Streptacidiphilus</taxon>
    </lineage>
</organism>
<name>A0ABW1G7U2_9ACTN</name>
<dbReference type="InterPro" id="IPR025566">
    <property type="entry name" value="DUF4331"/>
</dbReference>
<dbReference type="EMBL" id="JBHSQJ010000109">
    <property type="protein sequence ID" value="MFC5910338.1"/>
    <property type="molecule type" value="Genomic_DNA"/>
</dbReference>
<dbReference type="RefSeq" id="WP_380587323.1">
    <property type="nucleotide sequence ID" value="NZ_JBHSQJ010000109.1"/>
</dbReference>
<reference evidence="2" key="1">
    <citation type="journal article" date="2019" name="Int. J. Syst. Evol. Microbiol.">
        <title>The Global Catalogue of Microorganisms (GCM) 10K type strain sequencing project: providing services to taxonomists for standard genome sequencing and annotation.</title>
        <authorList>
            <consortium name="The Broad Institute Genomics Platform"/>
            <consortium name="The Broad Institute Genome Sequencing Center for Infectious Disease"/>
            <person name="Wu L."/>
            <person name="Ma J."/>
        </authorList>
    </citation>
    <scope>NUCLEOTIDE SEQUENCE [LARGE SCALE GENOMIC DNA]</scope>
    <source>
        <strain evidence="2">JCM 4816</strain>
    </source>
</reference>
<evidence type="ECO:0000313" key="1">
    <source>
        <dbReference type="EMBL" id="MFC5910338.1"/>
    </source>
</evidence>